<comment type="caution">
    <text evidence="2">The sequence shown here is derived from an EMBL/GenBank/DDBJ whole genome shotgun (WGS) entry which is preliminary data.</text>
</comment>
<dbReference type="RefSeq" id="WP_166255482.1">
    <property type="nucleotide sequence ID" value="NZ_JAAMOW010000004.1"/>
</dbReference>
<keyword evidence="3" id="KW-1185">Reference proteome</keyword>
<evidence type="ECO:0000313" key="3">
    <source>
        <dbReference type="Proteomes" id="UP000472676"/>
    </source>
</evidence>
<dbReference type="Proteomes" id="UP000472676">
    <property type="component" value="Unassembled WGS sequence"/>
</dbReference>
<protein>
    <submittedName>
        <fullName evidence="2">Uncharacterized protein</fullName>
    </submittedName>
</protein>
<dbReference type="EMBL" id="JAAMOW010000004">
    <property type="protein sequence ID" value="NGY05007.1"/>
    <property type="molecule type" value="Genomic_DNA"/>
</dbReference>
<gene>
    <name evidence="2" type="ORF">G7Y85_09530</name>
</gene>
<accession>A0A6M2BSN3</accession>
<name>A0A6M2BSN3_9GAMM</name>
<proteinExistence type="predicted"/>
<reference evidence="2 3" key="1">
    <citation type="journal article" date="2014" name="Int. J. Syst. Evol. Microbiol.">
        <title>Solimonas terrae sp. nov., isolated from soil.</title>
        <authorList>
            <person name="Kim S.J."/>
            <person name="Moon J.Y."/>
            <person name="Weon H.Y."/>
            <person name="Ahn J.H."/>
            <person name="Chen W.M."/>
            <person name="Kwon S.W."/>
        </authorList>
    </citation>
    <scope>NUCLEOTIDE SEQUENCE [LARGE SCALE GENOMIC DNA]</scope>
    <source>
        <strain evidence="2 3">KIS83-12</strain>
    </source>
</reference>
<evidence type="ECO:0000313" key="2">
    <source>
        <dbReference type="EMBL" id="NGY05007.1"/>
    </source>
</evidence>
<dbReference type="AlphaFoldDB" id="A0A6M2BSN3"/>
<keyword evidence="1" id="KW-0812">Transmembrane</keyword>
<organism evidence="2 3">
    <name type="scientific">Solimonas terrae</name>
    <dbReference type="NCBI Taxonomy" id="1396819"/>
    <lineage>
        <taxon>Bacteria</taxon>
        <taxon>Pseudomonadati</taxon>
        <taxon>Pseudomonadota</taxon>
        <taxon>Gammaproteobacteria</taxon>
        <taxon>Nevskiales</taxon>
        <taxon>Nevskiaceae</taxon>
        <taxon>Solimonas</taxon>
    </lineage>
</organism>
<feature type="transmembrane region" description="Helical" evidence="1">
    <location>
        <begin position="6"/>
        <end position="26"/>
    </location>
</feature>
<evidence type="ECO:0000256" key="1">
    <source>
        <dbReference type="SAM" id="Phobius"/>
    </source>
</evidence>
<keyword evidence="1" id="KW-0472">Membrane</keyword>
<keyword evidence="1" id="KW-1133">Transmembrane helix</keyword>
<sequence>MSAILLVDFIIAASTLSIAVLAGLLLHDHQQITAEAEAAATSVRDTAQAGSEGAEASVDVAAPIAELQPWRQAA</sequence>